<feature type="compositionally biased region" description="Basic and acidic residues" evidence="12">
    <location>
        <begin position="755"/>
        <end position="765"/>
    </location>
</feature>
<keyword evidence="6 11" id="KW-0418">Kinase</keyword>
<dbReference type="EC" id="2.7.1.68" evidence="2"/>
<accession>A0A9W9MZQ9</accession>
<feature type="compositionally biased region" description="Basic and acidic residues" evidence="12">
    <location>
        <begin position="21"/>
        <end position="33"/>
    </location>
</feature>
<dbReference type="InterPro" id="IPR027484">
    <property type="entry name" value="PInositol-4-P-5-kinase_N"/>
</dbReference>
<dbReference type="EMBL" id="JAPQKP010000001">
    <property type="protein sequence ID" value="KAJ5210360.1"/>
    <property type="molecule type" value="Genomic_DNA"/>
</dbReference>
<name>A0A9W9MZQ9_9EURO</name>
<dbReference type="GO" id="GO:0005886">
    <property type="term" value="C:plasma membrane"/>
    <property type="evidence" value="ECO:0007669"/>
    <property type="project" value="TreeGrafter"/>
</dbReference>
<dbReference type="Proteomes" id="UP001150879">
    <property type="component" value="Unassembled WGS sequence"/>
</dbReference>
<evidence type="ECO:0000256" key="10">
    <source>
        <dbReference type="ARBA" id="ARBA00082306"/>
    </source>
</evidence>
<organism evidence="14 15">
    <name type="scientific">Penicillium cf. griseofulvum</name>
    <dbReference type="NCBI Taxonomy" id="2972120"/>
    <lineage>
        <taxon>Eukaryota</taxon>
        <taxon>Fungi</taxon>
        <taxon>Dikarya</taxon>
        <taxon>Ascomycota</taxon>
        <taxon>Pezizomycotina</taxon>
        <taxon>Eurotiomycetes</taxon>
        <taxon>Eurotiomycetidae</taxon>
        <taxon>Eurotiales</taxon>
        <taxon>Aspergillaceae</taxon>
        <taxon>Penicillium</taxon>
    </lineage>
</organism>
<feature type="compositionally biased region" description="Polar residues" evidence="12">
    <location>
        <begin position="194"/>
        <end position="209"/>
    </location>
</feature>
<dbReference type="Pfam" id="PF01504">
    <property type="entry name" value="PIP5K"/>
    <property type="match status" value="1"/>
</dbReference>
<feature type="region of interest" description="Disordered" evidence="12">
    <location>
        <begin position="1"/>
        <end position="256"/>
    </location>
</feature>
<dbReference type="InterPro" id="IPR023610">
    <property type="entry name" value="PInositol-4/5-P-5/4-kinase"/>
</dbReference>
<feature type="compositionally biased region" description="Polar residues" evidence="12">
    <location>
        <begin position="34"/>
        <end position="53"/>
    </location>
</feature>
<feature type="region of interest" description="Disordered" evidence="12">
    <location>
        <begin position="735"/>
        <end position="867"/>
    </location>
</feature>
<evidence type="ECO:0000259" key="13">
    <source>
        <dbReference type="PROSITE" id="PS51455"/>
    </source>
</evidence>
<sequence length="867" mass="97889">MPSFSNDVSYQTTTATATHPRSFESSRKSHDKTSVGNTFLWTNWPNSNDVNDSQNERHLLTDLKNGSAYSLNGPRSSVSSYTRDPPLSNGSMHSVGNGSPRDPRENGRSSAMLDRKSSENGPGAISATSPPSSQQSNGNANGRPVQGKLMVNGDVHRPYTDELSISPSASLLQIPQQDETGRYSPDPDRLIPNSKPSQPRHSSPPTSSILDAVPMPDSQNSSMRNRHSLQVPRTPSVRRDSREYNEDVGYASGRMSPTTGFRRASIGLIRRATKNSTQQDITLDEAPPDEDAARWAEAIKQKRASRRRREEEDDERVIVGTKVDQNHVNYVTAYNMLTGIRFTVSRINAKMDRELTPADFDAKHKFSFDITGNELIPSAKYDFKFKDYAPWVFRHLRAKFRLDPADYLMSLTSKYILSELGSPGKSGSFFYFSRDYKYIIKTIHHSEHKLLRKILPEYYRHVEKNPNTLISQFYGLHRVKMAYGRKIHFVVMNNLFPPHRDIHQTFDLKGSTIGRDLQESDLERNPRATMKDLNWVRRNRHLECGPTKREFFIEQLKRDVVLLQKLKIMDYSLLVGIHDAGRGNEENLRDKTLQVFQPGGHREEDTTPNNLMRTPSKLENERKARELRMLIKRERPVPLDKAAAKMPDEILDERKYHVFYADDGGFRATHENGQPGDEIYYLGIIDCLTHYGTTKKLENFFKGLSHDRSQISPIPPESYGERFINFIKGITMSREEAERRRESRVSASGAPQQSAEKRRSRDSSVERTMQAAEKEASKDVSITHPRTLATVWDPADAGGPGPTSTLPIVDEAGEASSVGGRSSNSRHGPPASDKELPPVPHDAPPPTPKKGKEVDRSNFLTASPARR</sequence>
<keyword evidence="15" id="KW-1185">Reference proteome</keyword>
<dbReference type="SMART" id="SM00330">
    <property type="entry name" value="PIPKc"/>
    <property type="match status" value="1"/>
</dbReference>
<evidence type="ECO:0000313" key="15">
    <source>
        <dbReference type="Proteomes" id="UP001150879"/>
    </source>
</evidence>
<feature type="compositionally biased region" description="Polar residues" evidence="12">
    <location>
        <begin position="67"/>
        <end position="97"/>
    </location>
</feature>
<evidence type="ECO:0000256" key="5">
    <source>
        <dbReference type="ARBA" id="ARBA00022741"/>
    </source>
</evidence>
<feature type="compositionally biased region" description="Pro residues" evidence="12">
    <location>
        <begin position="837"/>
        <end position="848"/>
    </location>
</feature>
<dbReference type="AlphaFoldDB" id="A0A9W9MZQ9"/>
<dbReference type="Gene3D" id="3.30.800.10">
    <property type="entry name" value="Phosphatidylinositol Phosphate Kinase II Beta"/>
    <property type="match status" value="1"/>
</dbReference>
<evidence type="ECO:0000256" key="8">
    <source>
        <dbReference type="ARBA" id="ARBA00078403"/>
    </source>
</evidence>
<dbReference type="FunFam" id="3.30.800.10:FF:000009">
    <property type="entry name" value="Phosphatidylinositol 4-phosphate 5-kinase its3"/>
    <property type="match status" value="1"/>
</dbReference>
<comment type="catalytic activity">
    <reaction evidence="1">
        <text>a 1,2-diacyl-sn-glycero-3-phospho-(1D-myo-inositol 4-phosphate) + ATP = a 1,2-diacyl-sn-glycero-3-phospho-(1D-myo-inositol-4,5-bisphosphate) + ADP + H(+)</text>
        <dbReference type="Rhea" id="RHEA:14425"/>
        <dbReference type="ChEBI" id="CHEBI:15378"/>
        <dbReference type="ChEBI" id="CHEBI:30616"/>
        <dbReference type="ChEBI" id="CHEBI:58178"/>
        <dbReference type="ChEBI" id="CHEBI:58456"/>
        <dbReference type="ChEBI" id="CHEBI:456216"/>
        <dbReference type="EC" id="2.7.1.68"/>
    </reaction>
</comment>
<feature type="compositionally biased region" description="Basic and acidic residues" evidence="12">
    <location>
        <begin position="735"/>
        <end position="744"/>
    </location>
</feature>
<evidence type="ECO:0000256" key="11">
    <source>
        <dbReference type="PROSITE-ProRule" id="PRU00781"/>
    </source>
</evidence>
<feature type="compositionally biased region" description="Polar residues" evidence="12">
    <location>
        <begin position="1"/>
        <end position="19"/>
    </location>
</feature>
<evidence type="ECO:0000313" key="14">
    <source>
        <dbReference type="EMBL" id="KAJ5210360.1"/>
    </source>
</evidence>
<dbReference type="GO" id="GO:0046854">
    <property type="term" value="P:phosphatidylinositol phosphate biosynthetic process"/>
    <property type="evidence" value="ECO:0007669"/>
    <property type="project" value="UniProtKB-ARBA"/>
</dbReference>
<keyword evidence="3" id="KW-0597">Phosphoprotein</keyword>
<evidence type="ECO:0000256" key="3">
    <source>
        <dbReference type="ARBA" id="ARBA00022553"/>
    </source>
</evidence>
<reference evidence="14" key="2">
    <citation type="journal article" date="2023" name="IMA Fungus">
        <title>Comparative genomic study of the Penicillium genus elucidates a diverse pangenome and 15 lateral gene transfer events.</title>
        <authorList>
            <person name="Petersen C."/>
            <person name="Sorensen T."/>
            <person name="Nielsen M.R."/>
            <person name="Sondergaard T.E."/>
            <person name="Sorensen J.L."/>
            <person name="Fitzpatrick D.A."/>
            <person name="Frisvad J.C."/>
            <person name="Nielsen K.L."/>
        </authorList>
    </citation>
    <scope>NUCLEOTIDE SEQUENCE</scope>
    <source>
        <strain evidence="14">IBT 16849</strain>
    </source>
</reference>
<dbReference type="Gene3D" id="3.30.810.10">
    <property type="entry name" value="2-Layer Sandwich"/>
    <property type="match status" value="1"/>
</dbReference>
<dbReference type="GO" id="GO:0016308">
    <property type="term" value="F:1-phosphatidylinositol-4-phosphate 5-kinase activity"/>
    <property type="evidence" value="ECO:0007669"/>
    <property type="project" value="UniProtKB-EC"/>
</dbReference>
<feature type="compositionally biased region" description="Basic and acidic residues" evidence="12">
    <location>
        <begin position="179"/>
        <end position="189"/>
    </location>
</feature>
<keyword evidence="7 11" id="KW-0067">ATP-binding</keyword>
<reference evidence="14" key="1">
    <citation type="submission" date="2022-11" db="EMBL/GenBank/DDBJ databases">
        <authorList>
            <person name="Petersen C."/>
        </authorList>
    </citation>
    <scope>NUCLEOTIDE SEQUENCE</scope>
    <source>
        <strain evidence="14">IBT 16849</strain>
    </source>
</reference>
<gene>
    <name evidence="14" type="ORF">N7472_000499</name>
</gene>
<dbReference type="GO" id="GO:0005524">
    <property type="term" value="F:ATP binding"/>
    <property type="evidence" value="ECO:0007669"/>
    <property type="project" value="UniProtKB-UniRule"/>
</dbReference>
<keyword evidence="4 11" id="KW-0808">Transferase</keyword>
<evidence type="ECO:0000256" key="9">
    <source>
        <dbReference type="ARBA" id="ARBA00080374"/>
    </source>
</evidence>
<dbReference type="PROSITE" id="PS51455">
    <property type="entry name" value="PIPK"/>
    <property type="match status" value="1"/>
</dbReference>
<comment type="caution">
    <text evidence="14">The sequence shown here is derived from an EMBL/GenBank/DDBJ whole genome shotgun (WGS) entry which is preliminary data.</text>
</comment>
<evidence type="ECO:0000256" key="2">
    <source>
        <dbReference type="ARBA" id="ARBA00012172"/>
    </source>
</evidence>
<dbReference type="InterPro" id="IPR002498">
    <property type="entry name" value="PInositol-4-P-4/5-kinase_core"/>
</dbReference>
<feature type="compositionally biased region" description="Basic and acidic residues" evidence="12">
    <location>
        <begin position="101"/>
        <end position="118"/>
    </location>
</feature>
<feature type="compositionally biased region" description="Polar residues" evidence="12">
    <location>
        <begin position="126"/>
        <end position="140"/>
    </location>
</feature>
<dbReference type="OrthoDB" id="20783at2759"/>
<feature type="domain" description="PIPK" evidence="13">
    <location>
        <begin position="326"/>
        <end position="731"/>
    </location>
</feature>
<evidence type="ECO:0000256" key="1">
    <source>
        <dbReference type="ARBA" id="ARBA00000444"/>
    </source>
</evidence>
<dbReference type="SUPFAM" id="SSF56104">
    <property type="entry name" value="SAICAR synthase-like"/>
    <property type="match status" value="1"/>
</dbReference>
<dbReference type="PANTHER" id="PTHR23086:SF8">
    <property type="entry name" value="PHOSPHATIDYLINOSITOL 5-PHOSPHATE 4-KINASE, ISOFORM A"/>
    <property type="match status" value="1"/>
</dbReference>
<feature type="compositionally biased region" description="Polar residues" evidence="12">
    <location>
        <begin position="163"/>
        <end position="178"/>
    </location>
</feature>
<evidence type="ECO:0000256" key="12">
    <source>
        <dbReference type="SAM" id="MobiDB-lite"/>
    </source>
</evidence>
<dbReference type="PANTHER" id="PTHR23086">
    <property type="entry name" value="PHOSPHATIDYLINOSITOL-4-PHOSPHATE 5-KINASE"/>
    <property type="match status" value="1"/>
</dbReference>
<proteinExistence type="predicted"/>
<evidence type="ECO:0000256" key="7">
    <source>
        <dbReference type="ARBA" id="ARBA00022840"/>
    </source>
</evidence>
<dbReference type="InterPro" id="IPR027483">
    <property type="entry name" value="PInositol-4-P-4/5-kinase_C_sf"/>
</dbReference>
<evidence type="ECO:0000256" key="6">
    <source>
        <dbReference type="ARBA" id="ARBA00022777"/>
    </source>
</evidence>
<dbReference type="CDD" id="cd17303">
    <property type="entry name" value="PIPKc_PIP5K_yeast_like"/>
    <property type="match status" value="1"/>
</dbReference>
<keyword evidence="5 11" id="KW-0547">Nucleotide-binding</keyword>
<evidence type="ECO:0000256" key="4">
    <source>
        <dbReference type="ARBA" id="ARBA00022679"/>
    </source>
</evidence>
<protein>
    <recommendedName>
        <fullName evidence="2">1-phosphatidylinositol-4-phosphate 5-kinase</fullName>
        <ecNumber evidence="2">2.7.1.68</ecNumber>
    </recommendedName>
    <alternativeName>
        <fullName evidence="10">1-phosphatidylinositol 4-phosphate kinase</fullName>
    </alternativeName>
    <alternativeName>
        <fullName evidence="8">Diphosphoinositide kinase</fullName>
    </alternativeName>
    <alternativeName>
        <fullName evidence="9">PIP5K</fullName>
    </alternativeName>
</protein>